<evidence type="ECO:0000313" key="2">
    <source>
        <dbReference type="EMBL" id="MCM8569297.1"/>
    </source>
</evidence>
<reference evidence="2" key="1">
    <citation type="submission" date="2022-06" db="EMBL/GenBank/DDBJ databases">
        <title>Gramella sediminis sp. nov., isolated from deep-sea sediment of the Indian Ocean.</title>
        <authorList>
            <person name="Yang L."/>
        </authorList>
    </citation>
    <scope>NUCLEOTIDE SEQUENCE</scope>
    <source>
        <strain evidence="2">HMD3159</strain>
    </source>
</reference>
<sequence length="271" mass="30738">MNVLILTDFSEVSDNAGRYAVDFLQKIPANFFILNIHDFNFSKSASRTLENELVSTLEKLQKSVRDLENYTKNPEHSFNTILSSDNLINAVRKALTEKKIDLIFIGAASQAVHHHPILGDHAYEVIRKIRCNIMAVPGDSSYAEAEKFVLPVDYSVISREKVFSQLEQADFINQGRLTVIELDEDHHESTTNEFAWPKLAKVNGKAKTRYVKMGESQIFSEDLLKEIQGRFDMIVIIGKNLSVCDHFLHARYGLLSTLSNSLPILVIHECK</sequence>
<keyword evidence="3" id="KW-1185">Reference proteome</keyword>
<dbReference type="CDD" id="cd00293">
    <property type="entry name" value="USP-like"/>
    <property type="match status" value="1"/>
</dbReference>
<evidence type="ECO:0000259" key="1">
    <source>
        <dbReference type="Pfam" id="PF00582"/>
    </source>
</evidence>
<organism evidence="2 3">
    <name type="scientific">Gramella jeungdoensis</name>
    <dbReference type="NCBI Taxonomy" id="708091"/>
    <lineage>
        <taxon>Bacteria</taxon>
        <taxon>Pseudomonadati</taxon>
        <taxon>Bacteroidota</taxon>
        <taxon>Flavobacteriia</taxon>
        <taxon>Flavobacteriales</taxon>
        <taxon>Flavobacteriaceae</taxon>
        <taxon>Christiangramia</taxon>
    </lineage>
</organism>
<dbReference type="RefSeq" id="WP_252112227.1">
    <property type="nucleotide sequence ID" value="NZ_JAMSCK010000003.1"/>
</dbReference>
<accession>A0ABT0Z0Q5</accession>
<gene>
    <name evidence="2" type="ORF">NE848_07895</name>
</gene>
<proteinExistence type="predicted"/>
<comment type="caution">
    <text evidence="2">The sequence shown here is derived from an EMBL/GenBank/DDBJ whole genome shotgun (WGS) entry which is preliminary data.</text>
</comment>
<dbReference type="InterPro" id="IPR006016">
    <property type="entry name" value="UspA"/>
</dbReference>
<dbReference type="Proteomes" id="UP001155077">
    <property type="component" value="Unassembled WGS sequence"/>
</dbReference>
<evidence type="ECO:0000313" key="3">
    <source>
        <dbReference type="Proteomes" id="UP001155077"/>
    </source>
</evidence>
<feature type="domain" description="UspA" evidence="1">
    <location>
        <begin position="2"/>
        <end position="137"/>
    </location>
</feature>
<dbReference type="SUPFAM" id="SSF52402">
    <property type="entry name" value="Adenine nucleotide alpha hydrolases-like"/>
    <property type="match status" value="1"/>
</dbReference>
<dbReference type="Gene3D" id="3.40.50.12370">
    <property type="match status" value="1"/>
</dbReference>
<name>A0ABT0Z0Q5_9FLAO</name>
<protein>
    <submittedName>
        <fullName evidence="2">Universal stress protein</fullName>
    </submittedName>
</protein>
<dbReference type="Pfam" id="PF00582">
    <property type="entry name" value="Usp"/>
    <property type="match status" value="1"/>
</dbReference>
<dbReference type="EMBL" id="JAMSCK010000003">
    <property type="protein sequence ID" value="MCM8569297.1"/>
    <property type="molecule type" value="Genomic_DNA"/>
</dbReference>